<comment type="caution">
    <text evidence="1">The sequence shown here is derived from an EMBL/GenBank/DDBJ whole genome shotgun (WGS) entry which is preliminary data.</text>
</comment>
<dbReference type="PATRIC" id="fig|1671680.3.peg.2333"/>
<dbReference type="InterPro" id="IPR019587">
    <property type="entry name" value="Polyketide_cyclase/dehydratase"/>
</dbReference>
<evidence type="ECO:0000313" key="2">
    <source>
        <dbReference type="Proteomes" id="UP000076717"/>
    </source>
</evidence>
<dbReference type="SUPFAM" id="SSF55961">
    <property type="entry name" value="Bet v1-like"/>
    <property type="match status" value="1"/>
</dbReference>
<sequence>MSRNTRVFHCPPESVFAVLASGWLFPSWVVGASRMRRVDADFPHVGSRLHHSFGLWPLVIDDRTTVLEWDPPRRMIIQAAGWPMGEARVRLEVEPHPRGAKVRIHEAAVKGPGTLVPRPLLHAGLWLRNIETLRRLAHMAEAGAAGRTLAPAALPTPKDRAGLGTPKHVAARLLGTLASVAVGSLAIRGALAAVRVPGADRPRPAAAVRREAQTMRPTSRTCCTALRWGWPA</sequence>
<dbReference type="EMBL" id="LIIN01000079">
    <property type="protein sequence ID" value="KZX20685.1"/>
    <property type="molecule type" value="Genomic_DNA"/>
</dbReference>
<dbReference type="Proteomes" id="UP000076717">
    <property type="component" value="Unassembled WGS sequence"/>
</dbReference>
<gene>
    <name evidence="1" type="ORF">ACH61_02189</name>
</gene>
<dbReference type="Pfam" id="PF10604">
    <property type="entry name" value="Polyketide_cyc2"/>
    <property type="match status" value="1"/>
</dbReference>
<proteinExistence type="predicted"/>
<dbReference type="RefSeq" id="WP_068211821.1">
    <property type="nucleotide sequence ID" value="NZ_LIIN01000079.1"/>
</dbReference>
<name>A0A166HJ20_9MICO</name>
<dbReference type="AlphaFoldDB" id="A0A166HJ20"/>
<keyword evidence="2" id="KW-1185">Reference proteome</keyword>
<reference evidence="1 2" key="1">
    <citation type="submission" date="2015-08" db="EMBL/GenBank/DDBJ databases">
        <title>Draft Genome Sequence of Rathayibacter sp. Strain VKM Ac-2596 Isolated from Leaf Gall Induced by Plant-Parasitic Nematodes.</title>
        <authorList>
            <person name="Vasilenko O.V."/>
            <person name="Starodumova I.P."/>
            <person name="Tarlachkov S.V."/>
            <person name="Dorofeeva L.V."/>
            <person name="Evtushenko L.I."/>
        </authorList>
    </citation>
    <scope>NUCLEOTIDE SEQUENCE [LARGE SCALE GENOMIC DNA]</scope>
    <source>
        <strain evidence="1 2">VKM Ac-2596</strain>
    </source>
</reference>
<accession>A0A166HJ20</accession>
<evidence type="ECO:0000313" key="1">
    <source>
        <dbReference type="EMBL" id="KZX20685.1"/>
    </source>
</evidence>
<protein>
    <submittedName>
        <fullName evidence="1">Polyketide cyclase / dehydrase and lipid transport</fullName>
    </submittedName>
</protein>
<organism evidence="1 2">
    <name type="scientific">Rathayibacter tanaceti</name>
    <dbReference type="NCBI Taxonomy" id="1671680"/>
    <lineage>
        <taxon>Bacteria</taxon>
        <taxon>Bacillati</taxon>
        <taxon>Actinomycetota</taxon>
        <taxon>Actinomycetes</taxon>
        <taxon>Micrococcales</taxon>
        <taxon>Microbacteriaceae</taxon>
        <taxon>Rathayibacter</taxon>
    </lineage>
</organism>
<dbReference type="InterPro" id="IPR023393">
    <property type="entry name" value="START-like_dom_sf"/>
</dbReference>
<dbReference type="Gene3D" id="3.30.530.20">
    <property type="match status" value="1"/>
</dbReference>
<dbReference type="CDD" id="cd07814">
    <property type="entry name" value="SRPBCC_CalC_Aha1-like"/>
    <property type="match status" value="1"/>
</dbReference>